<reference evidence="1 3" key="1">
    <citation type="submission" date="2015-10" db="EMBL/GenBank/DDBJ databases">
        <title>Complete genome sequence of hyperthermophilic archaeon Pyrodictium delaneyi Su06.</title>
        <authorList>
            <person name="Jung J.-H."/>
            <person name="Lin J."/>
            <person name="Holden J.F."/>
            <person name="Park C.-S."/>
        </authorList>
    </citation>
    <scope>NUCLEOTIDE SEQUENCE [LARGE SCALE GENOMIC DNA]</scope>
    <source>
        <strain evidence="1 3">Su06</strain>
    </source>
</reference>
<keyword evidence="4" id="KW-1185">Reference proteome</keyword>
<accession>A0A0N7JCS5</accession>
<organism evidence="1 3">
    <name type="scientific">Pyrodictium delaneyi</name>
    <dbReference type="NCBI Taxonomy" id="1273541"/>
    <lineage>
        <taxon>Archaea</taxon>
        <taxon>Thermoproteota</taxon>
        <taxon>Thermoprotei</taxon>
        <taxon>Desulfurococcales</taxon>
        <taxon>Pyrodictiaceae</taxon>
        <taxon>Pyrodictium</taxon>
    </lineage>
</organism>
<dbReference type="EMBL" id="CP013011">
    <property type="protein sequence ID" value="ALL00209.1"/>
    <property type="molecule type" value="Genomic_DNA"/>
</dbReference>
<protein>
    <submittedName>
        <fullName evidence="1">Uncharacterized protein</fullName>
    </submittedName>
</protein>
<proteinExistence type="predicted"/>
<dbReference type="RefSeq" id="WP_055407392.1">
    <property type="nucleotide sequence ID" value="NZ_CP013011.1"/>
</dbReference>
<dbReference type="GeneID" id="26098485"/>
<evidence type="ECO:0000313" key="1">
    <source>
        <dbReference type="EMBL" id="ALL00209.1"/>
    </source>
</evidence>
<reference evidence="2 4" key="2">
    <citation type="submission" date="2017-05" db="EMBL/GenBank/DDBJ databases">
        <title>The draft genome of the hyperthermophilic archaeon 'Pyrodictium delaneyi strain Hulk', an iron and nitrate reducer, reveals the capacity for sulfate reduction.</title>
        <authorList>
            <person name="Demey L.M."/>
            <person name="Miller C."/>
            <person name="Manzella M."/>
            <person name="Reguera G."/>
            <person name="Kashefi K."/>
        </authorList>
    </citation>
    <scope>NUCLEOTIDE SEQUENCE [LARGE SCALE GENOMIC DNA]</scope>
    <source>
        <strain evidence="2 4">Hulk</strain>
    </source>
</reference>
<dbReference type="KEGG" id="pdl:Pyrde_0159"/>
<dbReference type="EMBL" id="NCQP01000006">
    <property type="protein sequence ID" value="OWJ54293.1"/>
    <property type="molecule type" value="Genomic_DNA"/>
</dbReference>
<dbReference type="AlphaFoldDB" id="A0A0N7JCS5"/>
<gene>
    <name evidence="2" type="ORF">Pdsh_07345</name>
    <name evidence="1" type="ORF">Pyrde_0159</name>
</gene>
<name>A0A0N7JCS5_9CREN</name>
<dbReference type="Proteomes" id="UP000058613">
    <property type="component" value="Chromosome"/>
</dbReference>
<evidence type="ECO:0000313" key="3">
    <source>
        <dbReference type="Proteomes" id="UP000058613"/>
    </source>
</evidence>
<sequence>MVISSMHGKYAEYIKNFLEDIAKLPSEQFTQVIQAVQEKDVLDLAVVYTAAVTRLSSLWLIWEDYCRESVSKPICTEIKEIVEHAGRDMGVVTFFNGEIKTLVVKLFHDLSPGIFVPGWVLAYSVRLGRPLASKLRELSIEEQAARLPGFVASFYVLDAMEKAMLDYYSSKGSDFAYATAGYIYWEIIKPCTLLPEVFAEGIGSTTSLPQIHNRVYIEVQESLLRDDTQPPKIDYAEYIGQALKEAKEALMEELKRKRFQLNKNT</sequence>
<dbReference type="Proteomes" id="UP000196694">
    <property type="component" value="Unassembled WGS sequence"/>
</dbReference>
<evidence type="ECO:0000313" key="2">
    <source>
        <dbReference type="EMBL" id="OWJ54293.1"/>
    </source>
</evidence>
<evidence type="ECO:0000313" key="4">
    <source>
        <dbReference type="Proteomes" id="UP000196694"/>
    </source>
</evidence>